<protein>
    <submittedName>
        <fullName evidence="1">Uncharacterized protein</fullName>
    </submittedName>
</protein>
<evidence type="ECO:0000313" key="1">
    <source>
        <dbReference type="EMBL" id="PKC11852.1"/>
    </source>
</evidence>
<name>A0A2I1E9H0_9GLOM</name>
<accession>A0A2I1E9H0</accession>
<dbReference type="OrthoDB" id="2324281at2759"/>
<evidence type="ECO:0000313" key="4">
    <source>
        <dbReference type="Proteomes" id="UP000232688"/>
    </source>
</evidence>
<organism evidence="1 5">
    <name type="scientific">Rhizophagus irregularis</name>
    <dbReference type="NCBI Taxonomy" id="588596"/>
    <lineage>
        <taxon>Eukaryota</taxon>
        <taxon>Fungi</taxon>
        <taxon>Fungi incertae sedis</taxon>
        <taxon>Mucoromycota</taxon>
        <taxon>Glomeromycotina</taxon>
        <taxon>Glomeromycetes</taxon>
        <taxon>Glomerales</taxon>
        <taxon>Glomeraceae</taxon>
        <taxon>Rhizophagus</taxon>
    </lineage>
</organism>
<dbReference type="EMBL" id="LLXH01000522">
    <property type="protein sequence ID" value="PKC65688.1"/>
    <property type="molecule type" value="Genomic_DNA"/>
</dbReference>
<keyword evidence="6" id="KW-1185">Reference proteome</keyword>
<dbReference type="EMBL" id="LLXJ01000283">
    <property type="protein sequence ID" value="PKC11852.1"/>
    <property type="molecule type" value="Genomic_DNA"/>
</dbReference>
<dbReference type="VEuPathDB" id="FungiDB:FUN_022301"/>
<reference evidence="1 5" key="1">
    <citation type="submission" date="2016-04" db="EMBL/GenBank/DDBJ databases">
        <title>Genome analyses suggest a sexual origin of heterokaryosis in a supposedly ancient asexual fungus.</title>
        <authorList>
            <person name="Ropars J."/>
            <person name="Sedzielewska K."/>
            <person name="Noel J."/>
            <person name="Charron P."/>
            <person name="Farinelli L."/>
            <person name="Marton T."/>
            <person name="Kruger M."/>
            <person name="Pelin A."/>
            <person name="Brachmann A."/>
            <person name="Corradi N."/>
        </authorList>
    </citation>
    <scope>NUCLEOTIDE SEQUENCE [LARGE SCALE GENOMIC DNA]</scope>
    <source>
        <strain evidence="3 6">A4</strain>
        <strain evidence="1 5">A5</strain>
    </source>
</reference>
<proteinExistence type="predicted"/>
<comment type="caution">
    <text evidence="1">The sequence shown here is derived from an EMBL/GenBank/DDBJ whole genome shotgun (WGS) entry which is preliminary data.</text>
</comment>
<dbReference type="Proteomes" id="UP000232688">
    <property type="component" value="Unassembled WGS sequence"/>
</dbReference>
<dbReference type="VEuPathDB" id="FungiDB:RhiirA1_420177"/>
<evidence type="ECO:0000313" key="2">
    <source>
        <dbReference type="EMBL" id="PKC65688.1"/>
    </source>
</evidence>
<dbReference type="VEuPathDB" id="FungiDB:RhiirFUN_025726"/>
<reference evidence="1 5" key="2">
    <citation type="submission" date="2017-09" db="EMBL/GenBank/DDBJ databases">
        <title>Extensive intraspecific genome diversity in a model arbuscular mycorrhizal fungus.</title>
        <authorList>
            <person name="Chen E.C."/>
            <person name="Morin E."/>
            <person name="Beaudet D."/>
            <person name="Noel J."/>
            <person name="Ndikumana S."/>
            <person name="Charron P."/>
            <person name="St-Onge C."/>
            <person name="Giorgi J."/>
            <person name="Grigoriev I.V."/>
            <person name="Roux C."/>
            <person name="Martin F.M."/>
            <person name="Corradi N."/>
        </authorList>
    </citation>
    <scope>NUCLEOTIDE SEQUENCE [LARGE SCALE GENOMIC DNA]</scope>
    <source>
        <strain evidence="1 5">A5</strain>
    </source>
</reference>
<dbReference type="AlphaFoldDB" id="A0A2I1E9H0"/>
<evidence type="ECO:0000313" key="5">
    <source>
        <dbReference type="Proteomes" id="UP000232722"/>
    </source>
</evidence>
<gene>
    <name evidence="2" type="ORF">RhiirA1_420177</name>
    <name evidence="3" type="ORF">RhiirA4_396024</name>
    <name evidence="1" type="ORF">RhiirA5_353757</name>
</gene>
<evidence type="ECO:0000313" key="3">
    <source>
        <dbReference type="EMBL" id="PKY41470.1"/>
    </source>
</evidence>
<dbReference type="Proteomes" id="UP000232722">
    <property type="component" value="Unassembled WGS sequence"/>
</dbReference>
<sequence length="112" mass="13051">MSKFVPLTLEILEIQMCLQHPWIFSADSLKFFLKASKNLKLLKIIHKEPQQTLDQQFSNPLTPENSTMKTLSREHFDVIKESGIGLYMTSGIKFSKKLYPNYVHTIEIPRKI</sequence>
<dbReference type="EMBL" id="LLXI01000150">
    <property type="protein sequence ID" value="PKY41470.1"/>
    <property type="molecule type" value="Genomic_DNA"/>
</dbReference>
<evidence type="ECO:0000313" key="6">
    <source>
        <dbReference type="Proteomes" id="UP000234323"/>
    </source>
</evidence>
<reference evidence="2 4" key="4">
    <citation type="submission" date="2017-10" db="EMBL/GenBank/DDBJ databases">
        <title>Genome analyses suggest a sexual origin of heterokaryosis in a supposedly ancient asexual fungus.</title>
        <authorList>
            <person name="Corradi N."/>
            <person name="Sedzielewska K."/>
            <person name="Noel J."/>
            <person name="Charron P."/>
            <person name="Farinelli L."/>
            <person name="Marton T."/>
            <person name="Kruger M."/>
            <person name="Pelin A."/>
            <person name="Brachmann A."/>
            <person name="Corradi N."/>
        </authorList>
    </citation>
    <scope>NUCLEOTIDE SEQUENCE [LARGE SCALE GENOMIC DNA]</scope>
    <source>
        <strain evidence="2 4">A1</strain>
    </source>
</reference>
<dbReference type="Proteomes" id="UP000234323">
    <property type="component" value="Unassembled WGS sequence"/>
</dbReference>
<reference evidence="2 4" key="3">
    <citation type="submission" date="2017-10" db="EMBL/GenBank/DDBJ databases">
        <title>Extensive intraspecific genome diversity in a model arbuscular mycorrhizal fungus.</title>
        <authorList>
            <person name="Chen E.C.H."/>
            <person name="Morin E."/>
            <person name="Baudet D."/>
            <person name="Noel J."/>
            <person name="Ndikumana S."/>
            <person name="Charron P."/>
            <person name="St-Onge C."/>
            <person name="Giorgi J."/>
            <person name="Grigoriev I.V."/>
            <person name="Roux C."/>
            <person name="Martin F.M."/>
            <person name="Corradi N."/>
        </authorList>
    </citation>
    <scope>NUCLEOTIDE SEQUENCE [LARGE SCALE GENOMIC DNA]</scope>
    <source>
        <strain evidence="2 4">A1</strain>
    </source>
</reference>